<evidence type="ECO:0000256" key="1">
    <source>
        <dbReference type="SAM" id="Phobius"/>
    </source>
</evidence>
<organism evidence="2">
    <name type="scientific">Tigriopus californicus</name>
    <name type="common">Marine copepod</name>
    <dbReference type="NCBI Taxonomy" id="6832"/>
    <lineage>
        <taxon>Eukaryota</taxon>
        <taxon>Metazoa</taxon>
        <taxon>Ecdysozoa</taxon>
        <taxon>Arthropoda</taxon>
        <taxon>Crustacea</taxon>
        <taxon>Multicrustacea</taxon>
        <taxon>Hexanauplia</taxon>
        <taxon>Copepoda</taxon>
        <taxon>Harpacticoida</taxon>
        <taxon>Harpacticidae</taxon>
        <taxon>Tigriopus</taxon>
    </lineage>
</organism>
<feature type="non-terminal residue" evidence="2">
    <location>
        <position position="1"/>
    </location>
</feature>
<dbReference type="AlphaFoldDB" id="G1CWB6"/>
<reference evidence="2" key="1">
    <citation type="journal article" date="2011" name="BMC Genet.">
        <title>Interpopulation hybridization results in widespread viability selection across the genome in Tigriopus californicus.</title>
        <authorList>
            <person name="Pritchard V.L."/>
            <person name="Dimond L."/>
            <person name="Harrison J.S."/>
            <person name="Velazquez C.C."/>
            <person name="Zieba J.T."/>
            <person name="Burton R.S."/>
            <person name="Edmands S."/>
        </authorList>
    </citation>
    <scope>NUCLEOTIDE SEQUENCE</scope>
</reference>
<keyword evidence="1" id="KW-0812">Transmembrane</keyword>
<proteinExistence type="predicted"/>
<sequence>RPEHPWGRWKFRATLLVLAFLNMIAAFLVEHVVVESAWLKRASHFVLNKKEPKNKFKIINKDMLADLEWPPNNQHNWRDYQAFSSSLS</sequence>
<evidence type="ECO:0000313" key="2">
    <source>
        <dbReference type="EMBL" id="AEK11976.1"/>
    </source>
</evidence>
<protein>
    <submittedName>
        <fullName evidence="2">Putative cation-transporting ATPase</fullName>
    </submittedName>
</protein>
<dbReference type="EMBL" id="JF928329">
    <property type="protein sequence ID" value="AEK11976.1"/>
    <property type="molecule type" value="Genomic_DNA"/>
</dbReference>
<feature type="transmembrane region" description="Helical" evidence="1">
    <location>
        <begin position="12"/>
        <end position="34"/>
    </location>
</feature>
<name>G1CWB6_TIGCA</name>
<keyword evidence="1" id="KW-0472">Membrane</keyword>
<accession>G1CWB6</accession>
<keyword evidence="1" id="KW-1133">Transmembrane helix</keyword>